<evidence type="ECO:0000259" key="6">
    <source>
        <dbReference type="PROSITE" id="PS50262"/>
    </source>
</evidence>
<dbReference type="RefSeq" id="XP_005101433.1">
    <property type="nucleotide sequence ID" value="XM_005101376.1"/>
</dbReference>
<keyword evidence="2 5" id="KW-0812">Transmembrane</keyword>
<dbReference type="Proteomes" id="UP000694888">
    <property type="component" value="Unplaced"/>
</dbReference>
<feature type="transmembrane region" description="Helical" evidence="5">
    <location>
        <begin position="274"/>
        <end position="297"/>
    </location>
</feature>
<dbReference type="InterPro" id="IPR052954">
    <property type="entry name" value="GPCR-Ligand_Int"/>
</dbReference>
<keyword evidence="7" id="KW-1185">Reference proteome</keyword>
<dbReference type="Gene3D" id="1.20.1070.10">
    <property type="entry name" value="Rhodopsin 7-helix transmembrane proteins"/>
    <property type="match status" value="2"/>
</dbReference>
<feature type="transmembrane region" description="Helical" evidence="5">
    <location>
        <begin position="91"/>
        <end position="112"/>
    </location>
</feature>
<evidence type="ECO:0000313" key="8">
    <source>
        <dbReference type="RefSeq" id="XP_005101433.1"/>
    </source>
</evidence>
<name>A0ABM0JTZ2_APLCA</name>
<proteinExistence type="predicted"/>
<reference evidence="8" key="1">
    <citation type="submission" date="2025-08" db="UniProtKB">
        <authorList>
            <consortium name="RefSeq"/>
        </authorList>
    </citation>
    <scope>IDENTIFICATION</scope>
</reference>
<dbReference type="InterPro" id="IPR000276">
    <property type="entry name" value="GPCR_Rhodpsn"/>
</dbReference>
<feature type="transmembrane region" description="Helical" evidence="5">
    <location>
        <begin position="62"/>
        <end position="85"/>
    </location>
</feature>
<feature type="domain" description="G-protein coupled receptors family 1 profile" evidence="6">
    <location>
        <begin position="483"/>
        <end position="577"/>
    </location>
</feature>
<feature type="transmembrane region" description="Helical" evidence="5">
    <location>
        <begin position="223"/>
        <end position="245"/>
    </location>
</feature>
<evidence type="ECO:0000256" key="2">
    <source>
        <dbReference type="ARBA" id="ARBA00022692"/>
    </source>
</evidence>
<dbReference type="GeneID" id="101849547"/>
<evidence type="ECO:0000313" key="7">
    <source>
        <dbReference type="Proteomes" id="UP000694888"/>
    </source>
</evidence>
<evidence type="ECO:0000256" key="1">
    <source>
        <dbReference type="ARBA" id="ARBA00004370"/>
    </source>
</evidence>
<keyword evidence="4 5" id="KW-0472">Membrane</keyword>
<dbReference type="PANTHER" id="PTHR46641:SF18">
    <property type="entry name" value="G-PROTEIN COUPLED RECEPTORS FAMILY 1 PROFILE DOMAIN-CONTAINING PROTEIN"/>
    <property type="match status" value="1"/>
</dbReference>
<feature type="transmembrane region" description="Helical" evidence="5">
    <location>
        <begin position="471"/>
        <end position="494"/>
    </location>
</feature>
<gene>
    <name evidence="8" type="primary">LOC101849547</name>
</gene>
<evidence type="ECO:0000256" key="4">
    <source>
        <dbReference type="ARBA" id="ARBA00023136"/>
    </source>
</evidence>
<sequence>MFSLRDQTDALTLNQSLSHDDPQWSSQSSAAATTTNRSVLSFDEGLIEDFPIYEAGLFLNRIYLWVVFALGFPGNVFAIATSLTLTPRYRSSYYVATLAFVDNVCLICKLLFMTLTRYDVKLGDVGCGMLETLGNATGQQANWLLVAMTTERCIAVTSPFLSRRIRARTHILAVLAMSLVLLALNCHYFRTYGYLYDVSTDHHSCDVIQGQERALLVMDWVNAVVYALLPAAILCVLSVLIARALRSSQTLLRQMTQHSRQVARRERHQRGMTVMVSVTVVVFVLLVTPRPVLSAVLTTRSPPQGSRTEANVRFLEQVFYLMSDSTHAVNFYLYFLSNRRFRRRFADILKRILSPFFCCQRCKEHNCANCCERAEWALDSDEGREGGRSEGGSEISVSFVSRSMISDLSMFSLRDQTDALTLNQSLSHDDPQWSSQSSAAATTTNRSVLSFDEGLIEDFPIYEAGLFLNRIYLWVVFALGFPGNVFAIATSLTLTPRYRSSYYVATLAFVDNVCLICKLLFMTLTRYDVKLGDVGCGMLETLGNATGQQANWLLVAMTTERCIAVTSPFLSRRIRAR</sequence>
<dbReference type="SUPFAM" id="SSF81321">
    <property type="entry name" value="Family A G protein-coupled receptor-like"/>
    <property type="match status" value="2"/>
</dbReference>
<protein>
    <submittedName>
        <fullName evidence="8">Uncharacterized protein LOC101849547</fullName>
    </submittedName>
</protein>
<evidence type="ECO:0000256" key="3">
    <source>
        <dbReference type="ARBA" id="ARBA00022989"/>
    </source>
</evidence>
<evidence type="ECO:0000256" key="5">
    <source>
        <dbReference type="SAM" id="Phobius"/>
    </source>
</evidence>
<organism evidence="7 8">
    <name type="scientific">Aplysia californica</name>
    <name type="common">California sea hare</name>
    <dbReference type="NCBI Taxonomy" id="6500"/>
    <lineage>
        <taxon>Eukaryota</taxon>
        <taxon>Metazoa</taxon>
        <taxon>Spiralia</taxon>
        <taxon>Lophotrochozoa</taxon>
        <taxon>Mollusca</taxon>
        <taxon>Gastropoda</taxon>
        <taxon>Heterobranchia</taxon>
        <taxon>Euthyneura</taxon>
        <taxon>Tectipleura</taxon>
        <taxon>Aplysiida</taxon>
        <taxon>Aplysioidea</taxon>
        <taxon>Aplysiidae</taxon>
        <taxon>Aplysia</taxon>
    </lineage>
</organism>
<feature type="transmembrane region" description="Helical" evidence="5">
    <location>
        <begin position="171"/>
        <end position="190"/>
    </location>
</feature>
<dbReference type="PANTHER" id="PTHR46641">
    <property type="entry name" value="FMRFAMIDE RECEPTOR-RELATED"/>
    <property type="match status" value="1"/>
</dbReference>
<accession>A0ABM0JTZ2</accession>
<dbReference type="PROSITE" id="PS50262">
    <property type="entry name" value="G_PROTEIN_RECEP_F1_2"/>
    <property type="match status" value="2"/>
</dbReference>
<dbReference type="InterPro" id="IPR017452">
    <property type="entry name" value="GPCR_Rhodpsn_7TM"/>
</dbReference>
<feature type="transmembrane region" description="Helical" evidence="5">
    <location>
        <begin position="317"/>
        <end position="335"/>
    </location>
</feature>
<feature type="transmembrane region" description="Helical" evidence="5">
    <location>
        <begin position="500"/>
        <end position="521"/>
    </location>
</feature>
<comment type="subcellular location">
    <subcellularLocation>
        <location evidence="1">Membrane</location>
    </subcellularLocation>
</comment>
<feature type="domain" description="G-protein coupled receptors family 1 profile" evidence="6">
    <location>
        <begin position="74"/>
        <end position="334"/>
    </location>
</feature>
<keyword evidence="3 5" id="KW-1133">Transmembrane helix</keyword>
<dbReference type="Pfam" id="PF00001">
    <property type="entry name" value="7tm_1"/>
    <property type="match status" value="1"/>
</dbReference>